<dbReference type="PATRIC" id="fig|449.7.peg.2019"/>
<proteinExistence type="predicted"/>
<dbReference type="Proteomes" id="UP000032803">
    <property type="component" value="Chromosome I"/>
</dbReference>
<gene>
    <name evidence="2" type="ORF">LHA_1622</name>
</gene>
<keyword evidence="1" id="KW-0472">Membrane</keyword>
<protein>
    <submittedName>
        <fullName evidence="2">Uncharacterized protein</fullName>
    </submittedName>
</protein>
<dbReference type="EMBL" id="LN681225">
    <property type="protein sequence ID" value="CEK10662.1"/>
    <property type="molecule type" value="Genomic_DNA"/>
</dbReference>
<accession>A0A0A8UUC3</accession>
<evidence type="ECO:0000313" key="3">
    <source>
        <dbReference type="Proteomes" id="UP000032803"/>
    </source>
</evidence>
<dbReference type="KEGG" id="lha:LHA_1622"/>
<dbReference type="RefSeq" id="WP_147292328.1">
    <property type="nucleotide sequence ID" value="NZ_LN681225.1"/>
</dbReference>
<dbReference type="HOGENOM" id="CLU_2807157_0_0_6"/>
<organism evidence="2 3">
    <name type="scientific">Legionella hackeliae</name>
    <dbReference type="NCBI Taxonomy" id="449"/>
    <lineage>
        <taxon>Bacteria</taxon>
        <taxon>Pseudomonadati</taxon>
        <taxon>Pseudomonadota</taxon>
        <taxon>Gammaproteobacteria</taxon>
        <taxon>Legionellales</taxon>
        <taxon>Legionellaceae</taxon>
        <taxon>Legionella</taxon>
    </lineage>
</organism>
<keyword evidence="1" id="KW-1133">Transmembrane helix</keyword>
<name>A0A0A8UUC3_LEGHA</name>
<feature type="transmembrane region" description="Helical" evidence="1">
    <location>
        <begin position="27"/>
        <end position="49"/>
    </location>
</feature>
<evidence type="ECO:0000256" key="1">
    <source>
        <dbReference type="SAM" id="Phobius"/>
    </source>
</evidence>
<evidence type="ECO:0000313" key="2">
    <source>
        <dbReference type="EMBL" id="CEK10662.1"/>
    </source>
</evidence>
<keyword evidence="1" id="KW-0812">Transmembrane</keyword>
<reference evidence="3" key="1">
    <citation type="submission" date="2014-09" db="EMBL/GenBank/DDBJ databases">
        <authorList>
            <person name="Gomez-Valero L."/>
        </authorList>
    </citation>
    <scope>NUCLEOTIDE SEQUENCE [LARGE SCALE GENOMIC DNA]</scope>
    <source>
        <strain evidence="3">ATCC35250</strain>
    </source>
</reference>
<keyword evidence="3" id="KW-1185">Reference proteome</keyword>
<sequence length="67" mass="7153">MSKDNNAKVHVSTKEERSLSSMMDMGNISLIILGGFMATLGLAAVAVAFTEILDEPINVPNGEVVFQ</sequence>
<dbReference type="AlphaFoldDB" id="A0A0A8UUC3"/>